<dbReference type="GeneID" id="55009858"/>
<name>A0A3S9U934_9CAUD</name>
<sequence>MRMPPKGSIERHLLWAMIVTGGVFALLLPLVGSLYAFGSAAAAFILYWVTVFSLGGR</sequence>
<reference evidence="2 3" key="1">
    <citation type="submission" date="2018-12" db="EMBL/GenBank/DDBJ databases">
        <authorList>
            <person name="Lieu J.K."/>
            <person name="Tian C.Z."/>
            <person name="Hsaio W.J."/>
            <person name="Shaffer C.D."/>
            <person name="Weston-Hafer K.A."/>
            <person name="Russell D.A."/>
            <person name="Pope W.H."/>
            <person name="Jacobs-Sera D."/>
            <person name="Hendrix R.W."/>
            <person name="Hatfull G.F."/>
        </authorList>
    </citation>
    <scope>NUCLEOTIDE SEQUENCE [LARGE SCALE GENOMIC DNA]</scope>
</reference>
<keyword evidence="1" id="KW-1133">Transmembrane helix</keyword>
<dbReference type="EMBL" id="MK279841">
    <property type="protein sequence ID" value="AZS06719.1"/>
    <property type="molecule type" value="Genomic_DNA"/>
</dbReference>
<accession>A0A3S9U934</accession>
<evidence type="ECO:0000313" key="2">
    <source>
        <dbReference type="EMBL" id="AZS06719.1"/>
    </source>
</evidence>
<keyword evidence="3" id="KW-1185">Reference proteome</keyword>
<gene>
    <name evidence="2" type="primary">80</name>
    <name evidence="2" type="ORF">SEA_HIYAA_80</name>
</gene>
<proteinExistence type="predicted"/>
<dbReference type="KEGG" id="vg:55009858"/>
<feature type="transmembrane region" description="Helical" evidence="1">
    <location>
        <begin position="34"/>
        <end position="54"/>
    </location>
</feature>
<evidence type="ECO:0000256" key="1">
    <source>
        <dbReference type="SAM" id="Phobius"/>
    </source>
</evidence>
<evidence type="ECO:0000313" key="3">
    <source>
        <dbReference type="Proteomes" id="UP000287372"/>
    </source>
</evidence>
<keyword evidence="1" id="KW-0812">Transmembrane</keyword>
<keyword evidence="1" id="KW-0472">Membrane</keyword>
<dbReference type="RefSeq" id="YP_009818515.1">
    <property type="nucleotide sequence ID" value="NC_048139.1"/>
</dbReference>
<organism evidence="2 3">
    <name type="scientific">Streptomyces phage Hiyaa</name>
    <dbReference type="NCBI Taxonomy" id="2499072"/>
    <lineage>
        <taxon>Viruses</taxon>
        <taxon>Duplodnaviria</taxon>
        <taxon>Heunggongvirae</taxon>
        <taxon>Uroviricota</taxon>
        <taxon>Caudoviricetes</taxon>
        <taxon>Hiyaavirus</taxon>
        <taxon>Hiyaavirus hiyaa</taxon>
    </lineage>
</organism>
<feature type="transmembrane region" description="Helical" evidence="1">
    <location>
        <begin position="12"/>
        <end position="28"/>
    </location>
</feature>
<protein>
    <submittedName>
        <fullName evidence="2">Membrane protein</fullName>
    </submittedName>
</protein>
<dbReference type="Proteomes" id="UP000287372">
    <property type="component" value="Segment"/>
</dbReference>